<feature type="region of interest" description="Disordered" evidence="5">
    <location>
        <begin position="316"/>
        <end position="336"/>
    </location>
</feature>
<gene>
    <name evidence="6" type="ORF">GF339_03500</name>
</gene>
<proteinExistence type="predicted"/>
<evidence type="ECO:0000256" key="5">
    <source>
        <dbReference type="SAM" id="MobiDB-lite"/>
    </source>
</evidence>
<evidence type="ECO:0000313" key="6">
    <source>
        <dbReference type="EMBL" id="MBD3323623.1"/>
    </source>
</evidence>
<feature type="region of interest" description="Disordered" evidence="5">
    <location>
        <begin position="537"/>
        <end position="556"/>
    </location>
</feature>
<feature type="region of interest" description="Disordered" evidence="5">
    <location>
        <begin position="638"/>
        <end position="666"/>
    </location>
</feature>
<dbReference type="SUPFAM" id="SSF74653">
    <property type="entry name" value="TolA/TonB C-terminal domain"/>
    <property type="match status" value="1"/>
</dbReference>
<feature type="compositionally biased region" description="Basic and acidic residues" evidence="5">
    <location>
        <begin position="324"/>
        <end position="336"/>
    </location>
</feature>
<feature type="compositionally biased region" description="Polar residues" evidence="5">
    <location>
        <begin position="70"/>
        <end position="79"/>
    </location>
</feature>
<keyword evidence="4" id="KW-0472">Membrane</keyword>
<name>A0A9D5Q4T4_9BACT</name>
<evidence type="ECO:0000256" key="3">
    <source>
        <dbReference type="ARBA" id="ARBA00022989"/>
    </source>
</evidence>
<comment type="caution">
    <text evidence="6">The sequence shown here is derived from an EMBL/GenBank/DDBJ whole genome shotgun (WGS) entry which is preliminary data.</text>
</comment>
<evidence type="ECO:0000256" key="4">
    <source>
        <dbReference type="ARBA" id="ARBA00023136"/>
    </source>
</evidence>
<feature type="compositionally biased region" description="Low complexity" evidence="5">
    <location>
        <begin position="644"/>
        <end position="653"/>
    </location>
</feature>
<evidence type="ECO:0000313" key="7">
    <source>
        <dbReference type="Proteomes" id="UP000649604"/>
    </source>
</evidence>
<dbReference type="AlphaFoldDB" id="A0A9D5Q4T4"/>
<evidence type="ECO:0000256" key="1">
    <source>
        <dbReference type="ARBA" id="ARBA00004167"/>
    </source>
</evidence>
<reference evidence="6" key="1">
    <citation type="submission" date="2019-11" db="EMBL/GenBank/DDBJ databases">
        <title>Microbial mats filling the niche in hypersaline microbial mats.</title>
        <authorList>
            <person name="Wong H.L."/>
            <person name="Macleod F.I."/>
            <person name="White R.A. III"/>
            <person name="Burns B.P."/>
        </authorList>
    </citation>
    <scope>NUCLEOTIDE SEQUENCE</scope>
    <source>
        <strain evidence="6">Rbin_158</strain>
    </source>
</reference>
<protein>
    <submittedName>
        <fullName evidence="6">TonB family protein</fullName>
    </submittedName>
</protein>
<dbReference type="Proteomes" id="UP000649604">
    <property type="component" value="Unassembled WGS sequence"/>
</dbReference>
<comment type="subcellular location">
    <subcellularLocation>
        <location evidence="1">Membrane</location>
        <topology evidence="1">Single-pass membrane protein</topology>
    </subcellularLocation>
</comment>
<dbReference type="EMBL" id="WJJP01000107">
    <property type="protein sequence ID" value="MBD3323623.1"/>
    <property type="molecule type" value="Genomic_DNA"/>
</dbReference>
<feature type="region of interest" description="Disordered" evidence="5">
    <location>
        <begin position="191"/>
        <end position="213"/>
    </location>
</feature>
<keyword evidence="3" id="KW-1133">Transmembrane helix</keyword>
<feature type="compositionally biased region" description="Pro residues" evidence="5">
    <location>
        <begin position="508"/>
        <end position="519"/>
    </location>
</feature>
<evidence type="ECO:0000256" key="2">
    <source>
        <dbReference type="ARBA" id="ARBA00022692"/>
    </source>
</evidence>
<keyword evidence="2" id="KW-0812">Transmembrane</keyword>
<accession>A0A9D5Q4T4</accession>
<dbReference type="NCBIfam" id="TIGR01352">
    <property type="entry name" value="tonB_Cterm"/>
    <property type="match status" value="1"/>
</dbReference>
<dbReference type="GO" id="GO:0016020">
    <property type="term" value="C:membrane"/>
    <property type="evidence" value="ECO:0007669"/>
    <property type="project" value="UniProtKB-SubCell"/>
</dbReference>
<dbReference type="InterPro" id="IPR006260">
    <property type="entry name" value="TonB/TolA_C"/>
</dbReference>
<organism evidence="6 7">
    <name type="scientific">candidate division KSB3 bacterium</name>
    <dbReference type="NCBI Taxonomy" id="2044937"/>
    <lineage>
        <taxon>Bacteria</taxon>
        <taxon>candidate division KSB3</taxon>
    </lineage>
</organism>
<feature type="compositionally biased region" description="Basic and acidic residues" evidence="5">
    <location>
        <begin position="654"/>
        <end position="666"/>
    </location>
</feature>
<sequence length="842" mass="91884">MLVISVVLHIGVIYLIPPVDVLSPVPQYIEIETSFLHLGDGDSPPEETAQAEVRELFDIQAEPVDPRQAKPSSSILTQKASREEPLSVLDPLNRMSWSAISPFLTEPTDSGAPLGSADAPLKEAPDPNAVVMAPHHPEPVQDITLTAEQPYDKPADVEQAALAEDPIAAPGVTMLPPHERLEEPLLPHRSVRRHAPDVPPPVDPRREPLLTAQSRNDQWQIRLPQTKASPEDAPEEEAVIRAEELPAVFPNRSSLSEEAQMPALARLQPVEIPVDASAGPVVSVTQRMARAAAPALVAPPERQPLLSRARAFEKPAAWPQAHIPDTKASPRSEPQDVAVRAEEREFSLEPSPVPEDDRLASVPVAMRQQPLGRPVSDPVLPGFEIPLARQTPTDVLLPSPRLPHTVPEAEEKFRVALPVVKRLPATPPDEATPAQTTTVTISANTASAETEPEPRFTVQPSLDLPTQKPAQDFADQQSKPRPLVVSPPPLLVRQAPSLQLNQRKPSRSPRPLPDVQPPPETLLAEQATQAATLTSASMAATNPESVTSEPEPPIADPRVTLEMSRADSDERQSQAVSERQQIVASLRKTRHLPVRTPVAAKLTLNTTSSGVKPDIEALRTNVSKVSAYVEAVDFQPALPPFAGSSSTSKTASHSRPDAPREVNRPIIDRQITDQQVVQQASPRLASLPARQRTFVIGGEFAELPPSQDVKPFGIFVKKEEAVPQGERTPANAPQQDDFVQKIATDNGRPDSASFVIEGPAATREVIYKPLRLPEVNLDMEVDIRLKFWVLPDGTVGEVIPLQRGDIRLERAAVQYLKEWRFTPVAPESPPVWGIMPITYKLR</sequence>
<feature type="region of interest" description="Disordered" evidence="5">
    <location>
        <begin position="61"/>
        <end position="82"/>
    </location>
</feature>
<feature type="region of interest" description="Disordered" evidence="5">
    <location>
        <begin position="444"/>
        <end position="519"/>
    </location>
</feature>